<dbReference type="Pfam" id="PF11807">
    <property type="entry name" value="UstYa"/>
    <property type="match status" value="1"/>
</dbReference>
<dbReference type="InterPro" id="IPR021765">
    <property type="entry name" value="UstYa-like"/>
</dbReference>
<evidence type="ECO:0000313" key="5">
    <source>
        <dbReference type="Proteomes" id="UP000799779"/>
    </source>
</evidence>
<keyword evidence="3" id="KW-0472">Membrane</keyword>
<gene>
    <name evidence="4" type="ORF">P154DRAFT_557963</name>
</gene>
<dbReference type="GO" id="GO:0043386">
    <property type="term" value="P:mycotoxin biosynthetic process"/>
    <property type="evidence" value="ECO:0007669"/>
    <property type="project" value="InterPro"/>
</dbReference>
<comment type="similarity">
    <text evidence="2">Belongs to the ustYa family.</text>
</comment>
<feature type="transmembrane region" description="Helical" evidence="3">
    <location>
        <begin position="41"/>
        <end position="65"/>
    </location>
</feature>
<evidence type="ECO:0008006" key="6">
    <source>
        <dbReference type="Google" id="ProtNLM"/>
    </source>
</evidence>
<evidence type="ECO:0000313" key="4">
    <source>
        <dbReference type="EMBL" id="KAF1992928.1"/>
    </source>
</evidence>
<dbReference type="OrthoDB" id="3687641at2759"/>
<proteinExistence type="inferred from homology"/>
<evidence type="ECO:0000256" key="1">
    <source>
        <dbReference type="ARBA" id="ARBA00004685"/>
    </source>
</evidence>
<keyword evidence="5" id="KW-1185">Reference proteome</keyword>
<dbReference type="AlphaFoldDB" id="A0A6A5VW34"/>
<dbReference type="Proteomes" id="UP000799779">
    <property type="component" value="Unassembled WGS sequence"/>
</dbReference>
<dbReference type="PANTHER" id="PTHR33365:SF4">
    <property type="entry name" value="CYCLOCHLOROTINE BIOSYNTHESIS PROTEIN O"/>
    <property type="match status" value="1"/>
</dbReference>
<organism evidence="4 5">
    <name type="scientific">Amniculicola lignicola CBS 123094</name>
    <dbReference type="NCBI Taxonomy" id="1392246"/>
    <lineage>
        <taxon>Eukaryota</taxon>
        <taxon>Fungi</taxon>
        <taxon>Dikarya</taxon>
        <taxon>Ascomycota</taxon>
        <taxon>Pezizomycotina</taxon>
        <taxon>Dothideomycetes</taxon>
        <taxon>Pleosporomycetidae</taxon>
        <taxon>Pleosporales</taxon>
        <taxon>Amniculicolaceae</taxon>
        <taxon>Amniculicola</taxon>
    </lineage>
</organism>
<protein>
    <recommendedName>
        <fullName evidence="6">Tat pathway signal sequence</fullName>
    </recommendedName>
</protein>
<sequence>MDSKYENAPYNDDESRTSGEYEKAAFLNSQYMRESRQKRQMMWLTFINLFVFVVSAMTLVCAIFSQRSTSSHSVAKLMDQFDIYSPAMHVVEYHHRKFELAQPINASKYVGITHETENAWVDIAELPDQMITLEDFPKLQKPATSLRVTNPKTGETGYRVGLEVFHQLSCLNMIRIATYPDYHLKMEWSDENDSPEHVREHLDDCIETLRMSLMCMSDVNVFTFHDTPGREQEGAVPDYGSHHVCRNFDGIKRWALENAMPETVV</sequence>
<keyword evidence="3" id="KW-1133">Transmembrane helix</keyword>
<dbReference type="EMBL" id="ML977750">
    <property type="protein sequence ID" value="KAF1992928.1"/>
    <property type="molecule type" value="Genomic_DNA"/>
</dbReference>
<reference evidence="4" key="1">
    <citation type="journal article" date="2020" name="Stud. Mycol.">
        <title>101 Dothideomycetes genomes: a test case for predicting lifestyles and emergence of pathogens.</title>
        <authorList>
            <person name="Haridas S."/>
            <person name="Albert R."/>
            <person name="Binder M."/>
            <person name="Bloem J."/>
            <person name="Labutti K."/>
            <person name="Salamov A."/>
            <person name="Andreopoulos B."/>
            <person name="Baker S."/>
            <person name="Barry K."/>
            <person name="Bills G."/>
            <person name="Bluhm B."/>
            <person name="Cannon C."/>
            <person name="Castanera R."/>
            <person name="Culley D."/>
            <person name="Daum C."/>
            <person name="Ezra D."/>
            <person name="Gonzalez J."/>
            <person name="Henrissat B."/>
            <person name="Kuo A."/>
            <person name="Liang C."/>
            <person name="Lipzen A."/>
            <person name="Lutzoni F."/>
            <person name="Magnuson J."/>
            <person name="Mondo S."/>
            <person name="Nolan M."/>
            <person name="Ohm R."/>
            <person name="Pangilinan J."/>
            <person name="Park H.-J."/>
            <person name="Ramirez L."/>
            <person name="Alfaro M."/>
            <person name="Sun H."/>
            <person name="Tritt A."/>
            <person name="Yoshinaga Y."/>
            <person name="Zwiers L.-H."/>
            <person name="Turgeon B."/>
            <person name="Goodwin S."/>
            <person name="Spatafora J."/>
            <person name="Crous P."/>
            <person name="Grigoriev I."/>
        </authorList>
    </citation>
    <scope>NUCLEOTIDE SEQUENCE</scope>
    <source>
        <strain evidence="4">CBS 123094</strain>
    </source>
</reference>
<evidence type="ECO:0000256" key="2">
    <source>
        <dbReference type="ARBA" id="ARBA00035112"/>
    </source>
</evidence>
<dbReference type="PANTHER" id="PTHR33365">
    <property type="entry name" value="YALI0B05434P"/>
    <property type="match status" value="1"/>
</dbReference>
<keyword evidence="3" id="KW-0812">Transmembrane</keyword>
<evidence type="ECO:0000256" key="3">
    <source>
        <dbReference type="SAM" id="Phobius"/>
    </source>
</evidence>
<comment type="pathway">
    <text evidence="1">Mycotoxin biosynthesis.</text>
</comment>
<name>A0A6A5VW34_9PLEO</name>
<accession>A0A6A5VW34</accession>